<evidence type="ECO:0000256" key="1">
    <source>
        <dbReference type="ARBA" id="ARBA00004418"/>
    </source>
</evidence>
<keyword evidence="10" id="KW-0574">Periplasm</keyword>
<gene>
    <name evidence="22" type="ORF">DFR24_3539</name>
</gene>
<dbReference type="GO" id="GO:0042597">
    <property type="term" value="C:periplasmic space"/>
    <property type="evidence" value="ECO:0007669"/>
    <property type="project" value="UniProtKB-SubCell"/>
</dbReference>
<name>A0A4R7NZW1_9GAMM</name>
<proteinExistence type="inferred from homology"/>
<evidence type="ECO:0000256" key="14">
    <source>
        <dbReference type="ARBA" id="ARBA00030174"/>
    </source>
</evidence>
<organism evidence="22 23">
    <name type="scientific">Panacagrimonas perspica</name>
    <dbReference type="NCBI Taxonomy" id="381431"/>
    <lineage>
        <taxon>Bacteria</taxon>
        <taxon>Pseudomonadati</taxon>
        <taxon>Pseudomonadota</taxon>
        <taxon>Gammaproteobacteria</taxon>
        <taxon>Nevskiales</taxon>
        <taxon>Nevskiaceae</taxon>
        <taxon>Panacagrimonas</taxon>
    </lineage>
</organism>
<dbReference type="NCBIfam" id="TIGR04484">
    <property type="entry name" value="thiosulf_SoxA"/>
    <property type="match status" value="1"/>
</dbReference>
<comment type="subunit">
    <text evidence="2">Heterodimer of SoxA and SoxX.</text>
</comment>
<dbReference type="OrthoDB" id="9808312at2"/>
<evidence type="ECO:0000256" key="16">
    <source>
        <dbReference type="ARBA" id="ARBA00032236"/>
    </source>
</evidence>
<comment type="caution">
    <text evidence="22">The sequence shown here is derived from an EMBL/GenBank/DDBJ whole genome shotgun (WGS) entry which is preliminary data.</text>
</comment>
<dbReference type="Pfam" id="PF21342">
    <property type="entry name" value="SoxA-TsdA_cyt-c"/>
    <property type="match status" value="1"/>
</dbReference>
<evidence type="ECO:0000256" key="8">
    <source>
        <dbReference type="ARBA" id="ARBA00022723"/>
    </source>
</evidence>
<evidence type="ECO:0000313" key="22">
    <source>
        <dbReference type="EMBL" id="TDU26512.1"/>
    </source>
</evidence>
<keyword evidence="12 20" id="KW-0408">Iron</keyword>
<dbReference type="GO" id="GO:0016740">
    <property type="term" value="F:transferase activity"/>
    <property type="evidence" value="ECO:0007669"/>
    <property type="project" value="UniProtKB-KW"/>
</dbReference>
<evidence type="ECO:0000313" key="23">
    <source>
        <dbReference type="Proteomes" id="UP000295341"/>
    </source>
</evidence>
<keyword evidence="11" id="KW-0249">Electron transport</keyword>
<evidence type="ECO:0000256" key="15">
    <source>
        <dbReference type="ARBA" id="ARBA00030833"/>
    </source>
</evidence>
<dbReference type="GO" id="GO:0016669">
    <property type="term" value="F:oxidoreductase activity, acting on a sulfur group of donors, cytochrome as acceptor"/>
    <property type="evidence" value="ECO:0007669"/>
    <property type="project" value="InterPro"/>
</dbReference>
<evidence type="ECO:0000256" key="13">
    <source>
        <dbReference type="ARBA" id="ARBA00025746"/>
    </source>
</evidence>
<comment type="catalytic activity">
    <reaction evidence="18">
        <text>L-cysteinyl-[SoxY protein] + thiosulfate + 2 Fe(III)-[cytochrome c] = S-sulfosulfanyl-L-cysteinyl-[SoxY protein] + 2 Fe(II)-[cytochrome c] + 2 H(+)</text>
        <dbReference type="Rhea" id="RHEA:56720"/>
        <dbReference type="Rhea" id="RHEA-COMP:10350"/>
        <dbReference type="Rhea" id="RHEA-COMP:14328"/>
        <dbReference type="Rhea" id="RHEA-COMP:14399"/>
        <dbReference type="Rhea" id="RHEA-COMP:14691"/>
        <dbReference type="ChEBI" id="CHEBI:15378"/>
        <dbReference type="ChEBI" id="CHEBI:29033"/>
        <dbReference type="ChEBI" id="CHEBI:29034"/>
        <dbReference type="ChEBI" id="CHEBI:29950"/>
        <dbReference type="ChEBI" id="CHEBI:33542"/>
        <dbReference type="ChEBI" id="CHEBI:139321"/>
        <dbReference type="EC" id="2.8.5.2"/>
    </reaction>
</comment>
<dbReference type="PROSITE" id="PS51007">
    <property type="entry name" value="CYTC"/>
    <property type="match status" value="1"/>
</dbReference>
<evidence type="ECO:0000256" key="10">
    <source>
        <dbReference type="ARBA" id="ARBA00022764"/>
    </source>
</evidence>
<evidence type="ECO:0000256" key="4">
    <source>
        <dbReference type="ARBA" id="ARBA00019364"/>
    </source>
</evidence>
<dbReference type="GO" id="GO:0046872">
    <property type="term" value="F:metal ion binding"/>
    <property type="evidence" value="ECO:0007669"/>
    <property type="project" value="UniProtKB-KW"/>
</dbReference>
<dbReference type="Gene3D" id="1.10.760.10">
    <property type="entry name" value="Cytochrome c-like domain"/>
    <property type="match status" value="2"/>
</dbReference>
<evidence type="ECO:0000256" key="6">
    <source>
        <dbReference type="ARBA" id="ARBA00022617"/>
    </source>
</evidence>
<keyword evidence="5" id="KW-0813">Transport</keyword>
<dbReference type="AlphaFoldDB" id="A0A4R7NZW1"/>
<evidence type="ECO:0000256" key="3">
    <source>
        <dbReference type="ARBA" id="ARBA00012408"/>
    </source>
</evidence>
<evidence type="ECO:0000256" key="19">
    <source>
        <dbReference type="ARBA" id="ARBA00048423"/>
    </source>
</evidence>
<comment type="subcellular location">
    <subcellularLocation>
        <location evidence="1">Periplasm</location>
    </subcellularLocation>
</comment>
<evidence type="ECO:0000256" key="5">
    <source>
        <dbReference type="ARBA" id="ARBA00022448"/>
    </source>
</evidence>
<dbReference type="EMBL" id="SOBT01000010">
    <property type="protein sequence ID" value="TDU26512.1"/>
    <property type="molecule type" value="Genomic_DNA"/>
</dbReference>
<dbReference type="Proteomes" id="UP000295341">
    <property type="component" value="Unassembled WGS sequence"/>
</dbReference>
<evidence type="ECO:0000256" key="18">
    <source>
        <dbReference type="ARBA" id="ARBA00048077"/>
    </source>
</evidence>
<keyword evidence="6 20" id="KW-0349">Heme</keyword>
<dbReference type="GO" id="GO:0009055">
    <property type="term" value="F:electron transfer activity"/>
    <property type="evidence" value="ECO:0007669"/>
    <property type="project" value="InterPro"/>
</dbReference>
<dbReference type="EC" id="2.8.5.2" evidence="3"/>
<keyword evidence="7" id="KW-0808">Transferase</keyword>
<dbReference type="InterPro" id="IPR036909">
    <property type="entry name" value="Cyt_c-like_dom_sf"/>
</dbReference>
<evidence type="ECO:0000256" key="12">
    <source>
        <dbReference type="ARBA" id="ARBA00023004"/>
    </source>
</evidence>
<evidence type="ECO:0000256" key="7">
    <source>
        <dbReference type="ARBA" id="ARBA00022679"/>
    </source>
</evidence>
<evidence type="ECO:0000256" key="2">
    <source>
        <dbReference type="ARBA" id="ARBA00011530"/>
    </source>
</evidence>
<keyword evidence="8 20" id="KW-0479">Metal-binding</keyword>
<comment type="similarity">
    <text evidence="13">Belongs to the SoxA family.</text>
</comment>
<dbReference type="GO" id="GO:0070069">
    <property type="term" value="C:cytochrome complex"/>
    <property type="evidence" value="ECO:0007669"/>
    <property type="project" value="InterPro"/>
</dbReference>
<reference evidence="22 23" key="1">
    <citation type="submission" date="2019-03" db="EMBL/GenBank/DDBJ databases">
        <title>Genomic Encyclopedia of Type Strains, Phase IV (KMG-IV): sequencing the most valuable type-strain genomes for metagenomic binning, comparative biology and taxonomic classification.</title>
        <authorList>
            <person name="Goeker M."/>
        </authorList>
    </citation>
    <scope>NUCLEOTIDE SEQUENCE [LARGE SCALE GENOMIC DNA]</scope>
    <source>
        <strain evidence="22 23">DSM 26377</strain>
    </source>
</reference>
<feature type="domain" description="Cytochrome c" evidence="21">
    <location>
        <begin position="130"/>
        <end position="241"/>
    </location>
</feature>
<sequence>MFSQYREMLGEGNPAELVEMQGEELWSAARGPKNKPLSACDLGLGAGVVAGAYASLPRYFKDAGRVMDLETRLAWCMNDIQGLSESAVTARPFSVQGQTATDLEALTAWIAGQSRGKVISVPQKHAKEQAAFAEGKRLFNYRAGPYDFSCAGCHSQSSKRIRLTVLPNLTTQEGAANAYRSWPAYRVSQGALRTMQWRMVDCARQQRLPELIFGSPAAVSLLTYLGATANGGIMDAPGIKR</sequence>
<evidence type="ECO:0000259" key="21">
    <source>
        <dbReference type="PROSITE" id="PS51007"/>
    </source>
</evidence>
<dbReference type="GO" id="GO:0019417">
    <property type="term" value="P:sulfur oxidation"/>
    <property type="evidence" value="ECO:0007669"/>
    <property type="project" value="InterPro"/>
</dbReference>
<keyword evidence="9" id="KW-0732">Signal</keyword>
<evidence type="ECO:0000256" key="9">
    <source>
        <dbReference type="ARBA" id="ARBA00022729"/>
    </source>
</evidence>
<comment type="catalytic activity">
    <reaction evidence="19">
        <text>S-sulfanyl-L-cysteinyl-[SoxY protein] + thiosulfate + 2 Fe(III)-[cytochrome c] = S-(2-sulfodisulfanyl)-L-cysteinyl-[SoxY protein] + 2 Fe(II)-[cytochrome c] + 2 H(+)</text>
        <dbReference type="Rhea" id="RHEA:51224"/>
        <dbReference type="Rhea" id="RHEA-COMP:10350"/>
        <dbReference type="Rhea" id="RHEA-COMP:14399"/>
        <dbReference type="Rhea" id="RHEA-COMP:14689"/>
        <dbReference type="Rhea" id="RHEA-COMP:14690"/>
        <dbReference type="ChEBI" id="CHEBI:15378"/>
        <dbReference type="ChEBI" id="CHEBI:29033"/>
        <dbReference type="ChEBI" id="CHEBI:29034"/>
        <dbReference type="ChEBI" id="CHEBI:33542"/>
        <dbReference type="ChEBI" id="CHEBI:61963"/>
        <dbReference type="ChEBI" id="CHEBI:140664"/>
        <dbReference type="EC" id="2.8.5.2"/>
    </reaction>
</comment>
<evidence type="ECO:0000256" key="11">
    <source>
        <dbReference type="ARBA" id="ARBA00022982"/>
    </source>
</evidence>
<evidence type="ECO:0000256" key="20">
    <source>
        <dbReference type="PROSITE-ProRule" id="PRU00433"/>
    </source>
</evidence>
<protein>
    <recommendedName>
        <fullName evidence="4">L-cysteine S-thiosulfotransferase subunit SoxA</fullName>
        <ecNumber evidence="3">2.8.5.2</ecNumber>
    </recommendedName>
    <alternativeName>
        <fullName evidence="16">Protein SoxA</fullName>
    </alternativeName>
    <alternativeName>
        <fullName evidence="17">SoxAX cytochrome complex subunit A</fullName>
    </alternativeName>
    <alternativeName>
        <fullName evidence="15">Sulfur oxidizing protein A</fullName>
    </alternativeName>
    <alternativeName>
        <fullName evidence="14">Thiosulfate-oxidizing multienzyme system protein SoxA</fullName>
    </alternativeName>
</protein>
<evidence type="ECO:0000256" key="17">
    <source>
        <dbReference type="ARBA" id="ARBA00032318"/>
    </source>
</evidence>
<dbReference type="InterPro" id="IPR025710">
    <property type="entry name" value="SoxA"/>
</dbReference>
<dbReference type="InterPro" id="IPR009056">
    <property type="entry name" value="Cyt_c-like_dom"/>
</dbReference>
<accession>A0A4R7NZW1</accession>
<keyword evidence="23" id="KW-1185">Reference proteome</keyword>
<dbReference type="GO" id="GO:0020037">
    <property type="term" value="F:heme binding"/>
    <property type="evidence" value="ECO:0007669"/>
    <property type="project" value="InterPro"/>
</dbReference>
<dbReference type="SUPFAM" id="SSF46626">
    <property type="entry name" value="Cytochrome c"/>
    <property type="match status" value="2"/>
</dbReference>